<sequence length="891" mass="96892">MTIETGGAGEDPANKQAFVSKKLAAVECAKNKEIIITCGVKVILQGTDRSVPPCDHGTSTLILSDPCAFFFPIRAMVLITLAWLINSTSSPLSYSSQPMAPFSIFCSSKSSTSSLSGNNVSIRRPVDSSQLVVVLPSLFLNVESIDGGFIFPEAILKGIPQDLFCSSSLTHLVAPHNQLDPDTSGIFFGFFLPLHKATVVCHFKAYTNPGRLPPFITGMDFLIASCRDLTNSLALVFTLSPIPTGLGSISSLLNFSQSALLMSYFLCIPTSFPSATLLTARSKTIGLWSLIVEFSTTLQLPTMAINSTLQRVTSMLVDASAPPTYVWGWGGVIWLAYNLEPVPLDEFLQGTPFSTGPSSGISSIPPDCYIMTMPHGRLGISVGSLPPQPCPAQFHTSYPLVTKLCNLDHLNIPVEDDYCTHWYFPTGDNSSNHRHAQHNHISDSLTNIKKTVNPRVGNHATLQSMLRSSQMGEAQECRMPSEVSSLFGKDGGIVHLLVGLDSAVVEWMVPDQPSPAGNPVSRESNKLNHRLPAIQSHERVTGLDQRLLATQSHERVTISQESNKLRPSPAGNPVSRESNKLDHHLLAIQSHERVTSLDQRLLATQSHERVTTESLNNAQVDVTPVPVTVNCVKQTMDSSSGQLSTSPVLKTLNSLNSNEQNSSFNVSLTSYNMEQELLNKNNGQHSSFSVPLLFNNVKQELLNKNNGQHSSFPAPLSFNIIKEEILANDNEEHLWFPVPSTFNHVKQELIINFNEQLPSQTVPGPLTSTSAPGIEVLNHRTSDSSSNVQPLCDMECTSNESSPYSGLSYKNSLGYISAEDSPPTGQEECYKPPSGKNVSPLSCTIAMLSYAEAGSIVNNNTAETCHIAQENHAIPETDQTESKGRGTWSMH</sequence>
<evidence type="ECO:0000256" key="1">
    <source>
        <dbReference type="SAM" id="MobiDB-lite"/>
    </source>
</evidence>
<accession>A0A7R9HSE2</accession>
<evidence type="ECO:0000313" key="2">
    <source>
        <dbReference type="EMBL" id="CAD7433041.1"/>
    </source>
</evidence>
<name>A0A7R9HSE2_9NEOP</name>
<organism evidence="2">
    <name type="scientific">Timema monikensis</name>
    <dbReference type="NCBI Taxonomy" id="170555"/>
    <lineage>
        <taxon>Eukaryota</taxon>
        <taxon>Metazoa</taxon>
        <taxon>Ecdysozoa</taxon>
        <taxon>Arthropoda</taxon>
        <taxon>Hexapoda</taxon>
        <taxon>Insecta</taxon>
        <taxon>Pterygota</taxon>
        <taxon>Neoptera</taxon>
        <taxon>Polyneoptera</taxon>
        <taxon>Phasmatodea</taxon>
        <taxon>Timematodea</taxon>
        <taxon>Timematoidea</taxon>
        <taxon>Timematidae</taxon>
        <taxon>Timema</taxon>
    </lineage>
</organism>
<gene>
    <name evidence="2" type="ORF">TMSB3V08_LOCUS9732</name>
</gene>
<dbReference type="AlphaFoldDB" id="A0A7R9HSE2"/>
<reference evidence="2" key="1">
    <citation type="submission" date="2020-11" db="EMBL/GenBank/DDBJ databases">
        <authorList>
            <person name="Tran Van P."/>
        </authorList>
    </citation>
    <scope>NUCLEOTIDE SEQUENCE</scope>
</reference>
<protein>
    <submittedName>
        <fullName evidence="2">Uncharacterized protein</fullName>
    </submittedName>
</protein>
<dbReference type="EMBL" id="OB796094">
    <property type="protein sequence ID" value="CAD7433041.1"/>
    <property type="molecule type" value="Genomic_DNA"/>
</dbReference>
<proteinExistence type="predicted"/>
<feature type="region of interest" description="Disordered" evidence="1">
    <location>
        <begin position="554"/>
        <end position="577"/>
    </location>
</feature>